<evidence type="ECO:0000256" key="1">
    <source>
        <dbReference type="ARBA" id="ARBA00006524"/>
    </source>
</evidence>
<gene>
    <name evidence="5" type="ORF">FA13DRAFT_1739993</name>
    <name evidence="4" type="ORF">FA13DRAFT_1750019</name>
</gene>
<evidence type="ECO:0000313" key="6">
    <source>
        <dbReference type="Proteomes" id="UP000298030"/>
    </source>
</evidence>
<keyword evidence="6" id="KW-1185">Reference proteome</keyword>
<name>A0A4Y7SPB4_COPMI</name>
<evidence type="ECO:0008006" key="7">
    <source>
        <dbReference type="Google" id="ProtNLM"/>
    </source>
</evidence>
<evidence type="ECO:0000313" key="4">
    <source>
        <dbReference type="EMBL" id="TEB06305.1"/>
    </source>
</evidence>
<evidence type="ECO:0000313" key="5">
    <source>
        <dbReference type="EMBL" id="TEB23541.1"/>
    </source>
</evidence>
<dbReference type="InterPro" id="IPR019398">
    <property type="entry name" value="Pre-rRNA_process_TSR2"/>
</dbReference>
<comment type="caution">
    <text evidence="5">The sequence shown here is derived from an EMBL/GenBank/DDBJ whole genome shotgun (WGS) entry which is preliminary data.</text>
</comment>
<keyword evidence="2" id="KW-0698">rRNA processing</keyword>
<feature type="compositionally biased region" description="Acidic residues" evidence="3">
    <location>
        <begin position="139"/>
        <end position="160"/>
    </location>
</feature>
<dbReference type="EMBL" id="QPFP01000577">
    <property type="protein sequence ID" value="TEB06305.1"/>
    <property type="molecule type" value="Genomic_DNA"/>
</dbReference>
<reference evidence="5 6" key="1">
    <citation type="journal article" date="2019" name="Nat. Ecol. Evol.">
        <title>Megaphylogeny resolves global patterns of mushroom evolution.</title>
        <authorList>
            <person name="Varga T."/>
            <person name="Krizsan K."/>
            <person name="Foldi C."/>
            <person name="Dima B."/>
            <person name="Sanchez-Garcia M."/>
            <person name="Sanchez-Ramirez S."/>
            <person name="Szollosi G.J."/>
            <person name="Szarkandi J.G."/>
            <person name="Papp V."/>
            <person name="Albert L."/>
            <person name="Andreopoulos W."/>
            <person name="Angelini C."/>
            <person name="Antonin V."/>
            <person name="Barry K.W."/>
            <person name="Bougher N.L."/>
            <person name="Buchanan P."/>
            <person name="Buyck B."/>
            <person name="Bense V."/>
            <person name="Catcheside P."/>
            <person name="Chovatia M."/>
            <person name="Cooper J."/>
            <person name="Damon W."/>
            <person name="Desjardin D."/>
            <person name="Finy P."/>
            <person name="Geml J."/>
            <person name="Haridas S."/>
            <person name="Hughes K."/>
            <person name="Justo A."/>
            <person name="Karasinski D."/>
            <person name="Kautmanova I."/>
            <person name="Kiss B."/>
            <person name="Kocsube S."/>
            <person name="Kotiranta H."/>
            <person name="LaButti K.M."/>
            <person name="Lechner B.E."/>
            <person name="Liimatainen K."/>
            <person name="Lipzen A."/>
            <person name="Lukacs Z."/>
            <person name="Mihaltcheva S."/>
            <person name="Morgado L.N."/>
            <person name="Niskanen T."/>
            <person name="Noordeloos M.E."/>
            <person name="Ohm R.A."/>
            <person name="Ortiz-Santana B."/>
            <person name="Ovrebo C."/>
            <person name="Racz N."/>
            <person name="Riley R."/>
            <person name="Savchenko A."/>
            <person name="Shiryaev A."/>
            <person name="Soop K."/>
            <person name="Spirin V."/>
            <person name="Szebenyi C."/>
            <person name="Tomsovsky M."/>
            <person name="Tulloss R.E."/>
            <person name="Uehling J."/>
            <person name="Grigoriev I.V."/>
            <person name="Vagvolgyi C."/>
            <person name="Papp T."/>
            <person name="Martin F.M."/>
            <person name="Miettinen O."/>
            <person name="Hibbett D.S."/>
            <person name="Nagy L.G."/>
        </authorList>
    </citation>
    <scope>NUCLEOTIDE SEQUENCE [LARGE SCALE GENOMIC DNA]</scope>
    <source>
        <strain evidence="5 6">FP101781</strain>
    </source>
</reference>
<dbReference type="AlphaFoldDB" id="A0A4Y7SPB4"/>
<comment type="similarity">
    <text evidence="1">Belongs to the TSR2 family.</text>
</comment>
<dbReference type="Pfam" id="PF10273">
    <property type="entry name" value="WGG"/>
    <property type="match status" value="1"/>
</dbReference>
<evidence type="ECO:0000256" key="2">
    <source>
        <dbReference type="ARBA" id="ARBA00022552"/>
    </source>
</evidence>
<sequence length="193" mass="21539">MSNQASSVTPIPNSSVLFARGVIARLSIWPVLRVALQESWGSSGGGDKKTLLASEIVDAFDQAELPDDEYVEDILLQIMEEEFEVGIEDGSAESVAKDIVKIYDDVKQGKTDLVQKFEELADKAKGKQVEVNVQKAASDDEDWEDDDGESDEDVEMDEDVPQLMQPESELRRREEPEIDEEGFTMVKKGKGRR</sequence>
<organism evidence="5 6">
    <name type="scientific">Coprinellus micaceus</name>
    <name type="common">Glistening ink-cap mushroom</name>
    <name type="synonym">Coprinus micaceus</name>
    <dbReference type="NCBI Taxonomy" id="71717"/>
    <lineage>
        <taxon>Eukaryota</taxon>
        <taxon>Fungi</taxon>
        <taxon>Dikarya</taxon>
        <taxon>Basidiomycota</taxon>
        <taxon>Agaricomycotina</taxon>
        <taxon>Agaricomycetes</taxon>
        <taxon>Agaricomycetidae</taxon>
        <taxon>Agaricales</taxon>
        <taxon>Agaricineae</taxon>
        <taxon>Psathyrellaceae</taxon>
        <taxon>Coprinellus</taxon>
    </lineage>
</organism>
<protein>
    <recommendedName>
        <fullName evidence="7">Pre-rRNA-processing protein TSR2</fullName>
    </recommendedName>
</protein>
<dbReference type="OrthoDB" id="263560at2759"/>
<dbReference type="GO" id="GO:0006364">
    <property type="term" value="P:rRNA processing"/>
    <property type="evidence" value="ECO:0007669"/>
    <property type="project" value="UniProtKB-KW"/>
</dbReference>
<dbReference type="STRING" id="71717.A0A4Y7SPB4"/>
<dbReference type="Proteomes" id="UP000298030">
    <property type="component" value="Unassembled WGS sequence"/>
</dbReference>
<evidence type="ECO:0000256" key="3">
    <source>
        <dbReference type="SAM" id="MobiDB-lite"/>
    </source>
</evidence>
<dbReference type="PANTHER" id="PTHR21250">
    <property type="entry name" value="PRE-RRNA-PROCESSING PROTEIN TSR2 HOMOLOG"/>
    <property type="match status" value="1"/>
</dbReference>
<accession>A0A4Y7SPB4</accession>
<dbReference type="EMBL" id="QPFP01000077">
    <property type="protein sequence ID" value="TEB23541.1"/>
    <property type="molecule type" value="Genomic_DNA"/>
</dbReference>
<proteinExistence type="inferred from homology"/>
<feature type="region of interest" description="Disordered" evidence="3">
    <location>
        <begin position="128"/>
        <end position="193"/>
    </location>
</feature>